<evidence type="ECO:0000313" key="2">
    <source>
        <dbReference type="Proteomes" id="UP000634668"/>
    </source>
</evidence>
<accession>A0A918IVZ0</accession>
<evidence type="ECO:0000313" key="1">
    <source>
        <dbReference type="EMBL" id="GGW34681.1"/>
    </source>
</evidence>
<gene>
    <name evidence="1" type="ORF">GCM10007383_19670</name>
</gene>
<keyword evidence="2" id="KW-1185">Reference proteome</keyword>
<reference evidence="1" key="2">
    <citation type="submission" date="2020-09" db="EMBL/GenBank/DDBJ databases">
        <authorList>
            <person name="Sun Q."/>
            <person name="Kim S."/>
        </authorList>
    </citation>
    <scope>NUCLEOTIDE SEQUENCE</scope>
    <source>
        <strain evidence="1">KCTC 12113</strain>
    </source>
</reference>
<reference evidence="1" key="1">
    <citation type="journal article" date="2014" name="Int. J. Syst. Evol. Microbiol.">
        <title>Complete genome sequence of Corynebacterium casei LMG S-19264T (=DSM 44701T), isolated from a smear-ripened cheese.</title>
        <authorList>
            <consortium name="US DOE Joint Genome Institute (JGI-PGF)"/>
            <person name="Walter F."/>
            <person name="Albersmeier A."/>
            <person name="Kalinowski J."/>
            <person name="Ruckert C."/>
        </authorList>
    </citation>
    <scope>NUCLEOTIDE SEQUENCE</scope>
    <source>
        <strain evidence="1">KCTC 12113</strain>
    </source>
</reference>
<comment type="caution">
    <text evidence="1">The sequence shown here is derived from an EMBL/GenBank/DDBJ whole genome shotgun (WGS) entry which is preliminary data.</text>
</comment>
<name>A0A918IVZ0_9FLAO</name>
<dbReference type="EMBL" id="BMWP01000011">
    <property type="protein sequence ID" value="GGW34681.1"/>
    <property type="molecule type" value="Genomic_DNA"/>
</dbReference>
<dbReference type="AlphaFoldDB" id="A0A918IVZ0"/>
<proteinExistence type="predicted"/>
<organism evidence="1 2">
    <name type="scientific">Arenibacter certesii</name>
    <dbReference type="NCBI Taxonomy" id="228955"/>
    <lineage>
        <taxon>Bacteria</taxon>
        <taxon>Pseudomonadati</taxon>
        <taxon>Bacteroidota</taxon>
        <taxon>Flavobacteriia</taxon>
        <taxon>Flavobacteriales</taxon>
        <taxon>Flavobacteriaceae</taxon>
        <taxon>Arenibacter</taxon>
    </lineage>
</organism>
<sequence>MKIYVPLQVTSMNGAYLHIKNLQRALFLLAIAIALTPCSIKETVFSSFDIAFERPLNKTRTLQSANTECELQVLSHSYIKDNTQSAANQVPNAANTASIILAGCKKVALKQYAKKSTGNSPPMYILYKRLKFDIA</sequence>
<protein>
    <submittedName>
        <fullName evidence="1">Uncharacterized protein</fullName>
    </submittedName>
</protein>
<dbReference type="RefSeq" id="WP_157373826.1">
    <property type="nucleotide sequence ID" value="NZ_BMWP01000011.1"/>
</dbReference>
<dbReference type="Proteomes" id="UP000634668">
    <property type="component" value="Unassembled WGS sequence"/>
</dbReference>